<accession>A0ABY7Y004</accession>
<gene>
    <name evidence="4" type="ORF">K5L94_19590</name>
</gene>
<dbReference type="InterPro" id="IPR056823">
    <property type="entry name" value="TEN-like_YD-shell"/>
</dbReference>
<evidence type="ECO:0000313" key="4">
    <source>
        <dbReference type="EMBL" id="WDM63279.1"/>
    </source>
</evidence>
<dbReference type="Pfam" id="PF25023">
    <property type="entry name" value="TEN_YD-shell"/>
    <property type="match status" value="1"/>
</dbReference>
<evidence type="ECO:0000313" key="5">
    <source>
        <dbReference type="Proteomes" id="UP001216828"/>
    </source>
</evidence>
<keyword evidence="5" id="KW-1185">Reference proteome</keyword>
<evidence type="ECO:0000259" key="3">
    <source>
        <dbReference type="Pfam" id="PF25023"/>
    </source>
</evidence>
<reference evidence="4 5" key="1">
    <citation type="submission" date="2021-08" db="EMBL/GenBank/DDBJ databases">
        <title>Stenotrophomonas forensis sp. nov., isolated from contaminated viral transport media.</title>
        <authorList>
            <person name="Nguyen S.V."/>
            <person name="Edwards D."/>
            <person name="Scott S."/>
            <person name="Doss J."/>
            <person name="Merid S."/>
            <person name="Zelaya E."/>
            <person name="Maza C."/>
            <person name="Mann M."/>
            <person name="Hamilton B."/>
            <person name="Blackwell R."/>
            <person name="Tran A."/>
            <person name="Hauser J."/>
        </authorList>
    </citation>
    <scope>NUCLEOTIDE SEQUENCE [LARGE SCALE GENOMIC DNA]</scope>
    <source>
        <strain evidence="4 5">DFS-20110405</strain>
    </source>
</reference>
<name>A0ABY7Y004_9GAMM</name>
<dbReference type="InterPro" id="IPR022385">
    <property type="entry name" value="Rhs_assc_core"/>
</dbReference>
<feature type="domain" description="Teneurin-like YD-shell" evidence="3">
    <location>
        <begin position="13"/>
        <end position="203"/>
    </location>
</feature>
<proteinExistence type="predicted"/>
<dbReference type="PANTHER" id="PTHR32305">
    <property type="match status" value="1"/>
</dbReference>
<dbReference type="EMBL" id="CP082270">
    <property type="protein sequence ID" value="WDM63279.1"/>
    <property type="molecule type" value="Genomic_DNA"/>
</dbReference>
<dbReference type="NCBIfam" id="TIGR03696">
    <property type="entry name" value="Rhs_assc_core"/>
    <property type="match status" value="1"/>
</dbReference>
<evidence type="ECO:0000256" key="1">
    <source>
        <dbReference type="ARBA" id="ARBA00022737"/>
    </source>
</evidence>
<feature type="region of interest" description="Disordered" evidence="2">
    <location>
        <begin position="333"/>
        <end position="355"/>
    </location>
</feature>
<keyword evidence="1" id="KW-0677">Repeat</keyword>
<dbReference type="Proteomes" id="UP001216828">
    <property type="component" value="Chromosome"/>
</dbReference>
<dbReference type="PANTHER" id="PTHR32305:SF15">
    <property type="entry name" value="PROTEIN RHSA-RELATED"/>
    <property type="match status" value="1"/>
</dbReference>
<feature type="compositionally biased region" description="Polar residues" evidence="2">
    <location>
        <begin position="337"/>
        <end position="349"/>
    </location>
</feature>
<evidence type="ECO:0000256" key="2">
    <source>
        <dbReference type="SAM" id="MobiDB-lite"/>
    </source>
</evidence>
<dbReference type="InterPro" id="IPR050708">
    <property type="entry name" value="T6SS_VgrG/RHS"/>
</dbReference>
<organism evidence="4 5">
    <name type="scientific">Stenotrophomonas forensis</name>
    <dbReference type="NCBI Taxonomy" id="2871169"/>
    <lineage>
        <taxon>Bacteria</taxon>
        <taxon>Pseudomonadati</taxon>
        <taxon>Pseudomonadota</taxon>
        <taxon>Gammaproteobacteria</taxon>
        <taxon>Lysobacterales</taxon>
        <taxon>Lysobacteraceae</taxon>
        <taxon>Stenotrophomonas</taxon>
        <taxon>Stenotrophomonas maltophilia group</taxon>
    </lineage>
</organism>
<sequence>MRDGAGNTLIGLSYDVQGNLKLKNGLNHSFDFGNRLREVTGKETYRYDALGRRILAYSPTKGNVLSQYSQDGRLVFQRDERKGLWHEYVHLAGSLIARRDYGDAEAKITYLHTDALGSPVASTDASGNVIERTHYEPYGAPIGKVVDGPGYTGHVMDGETGLVQMQQRYMDPLLGMFLSVDPVTAHENPVGMFNRYRYAASNPYRFKDPDGRCYTSTGACMTEAEFEQAWKGEPSRVLNTIGSPLGTVADALNGDFKGMIVGAVMSRAPGGKSGVKAAGFFVRFGKGAESAESLAAQAVKAEKAGFPHGVSVKAQERVSAADRLKNRVADQAEAKSAFNTPQTGNNPNHHTVELPKPVTEKVAQKFNEVYK</sequence>
<dbReference type="Gene3D" id="2.180.10.10">
    <property type="entry name" value="RHS repeat-associated core"/>
    <property type="match status" value="1"/>
</dbReference>
<protein>
    <recommendedName>
        <fullName evidence="3">Teneurin-like YD-shell domain-containing protein</fullName>
    </recommendedName>
</protein>